<dbReference type="GO" id="GO:0004252">
    <property type="term" value="F:serine-type endopeptidase activity"/>
    <property type="evidence" value="ECO:0007669"/>
    <property type="project" value="InterPro"/>
</dbReference>
<reference evidence="7" key="3">
    <citation type="submission" date="2024-06" db="EMBL/GenBank/DDBJ databases">
        <authorList>
            <person name="Zeng C."/>
        </authorList>
    </citation>
    <scope>NUCLEOTIDE SEQUENCE [LARGE SCALE GENOMIC DNA]</scope>
    <source>
        <strain evidence="7">ZCY20-5</strain>
    </source>
</reference>
<dbReference type="RefSeq" id="WP_275844220.1">
    <property type="nucleotide sequence ID" value="NZ_CP135996.1"/>
</dbReference>
<reference evidence="6 7" key="1">
    <citation type="submission" date="2024-06" db="EMBL/GenBank/DDBJ databases">
        <title>Caproicibacterium argilliputei sp. nov, a novel caproic acid producing anaerobic bacterium isolated from pit mud.</title>
        <authorList>
            <person name="Xia S."/>
        </authorList>
    </citation>
    <scope>NUCLEOTIDE SEQUENCE [LARGE SCALE GENOMIC DNA]</scope>
    <source>
        <strain evidence="6 7">ZCY20-5</strain>
    </source>
</reference>
<evidence type="ECO:0000313" key="6">
    <source>
        <dbReference type="EMBL" id="WOC32161.1"/>
    </source>
</evidence>
<evidence type="ECO:0000259" key="5">
    <source>
        <dbReference type="Pfam" id="PF13180"/>
    </source>
</evidence>
<evidence type="ECO:0000256" key="4">
    <source>
        <dbReference type="SAM" id="Phobius"/>
    </source>
</evidence>
<evidence type="ECO:0000313" key="7">
    <source>
        <dbReference type="Proteomes" id="UP001300604"/>
    </source>
</evidence>
<dbReference type="InterPro" id="IPR001940">
    <property type="entry name" value="Peptidase_S1C"/>
</dbReference>
<dbReference type="InterPro" id="IPR001478">
    <property type="entry name" value="PDZ"/>
</dbReference>
<keyword evidence="4" id="KW-0472">Membrane</keyword>
<gene>
    <name evidence="6" type="ORF">PXC00_13375</name>
</gene>
<evidence type="ECO:0000256" key="3">
    <source>
        <dbReference type="SAM" id="MobiDB-lite"/>
    </source>
</evidence>
<dbReference type="KEGG" id="carl:PXC00_13375"/>
<feature type="compositionally biased region" description="Basic and acidic residues" evidence="3">
    <location>
        <begin position="40"/>
        <end position="64"/>
    </location>
</feature>
<dbReference type="InterPro" id="IPR036034">
    <property type="entry name" value="PDZ_sf"/>
</dbReference>
<dbReference type="PANTHER" id="PTHR43343">
    <property type="entry name" value="PEPTIDASE S12"/>
    <property type="match status" value="1"/>
</dbReference>
<name>A0AA97H116_9FIRM</name>
<feature type="transmembrane region" description="Helical" evidence="4">
    <location>
        <begin position="76"/>
        <end position="96"/>
    </location>
</feature>
<protein>
    <submittedName>
        <fullName evidence="6">Trypsin-like peptidase domain-containing protein</fullName>
    </submittedName>
</protein>
<keyword evidence="1" id="KW-0645">Protease</keyword>
<dbReference type="EMBL" id="CP135996">
    <property type="protein sequence ID" value="WOC32161.1"/>
    <property type="molecule type" value="Genomic_DNA"/>
</dbReference>
<dbReference type="Gene3D" id="2.30.42.10">
    <property type="match status" value="1"/>
</dbReference>
<feature type="compositionally biased region" description="Polar residues" evidence="3">
    <location>
        <begin position="1"/>
        <end position="13"/>
    </location>
</feature>
<dbReference type="SUPFAM" id="SSF50156">
    <property type="entry name" value="PDZ domain-like"/>
    <property type="match status" value="1"/>
</dbReference>
<dbReference type="Proteomes" id="UP001300604">
    <property type="component" value="Chromosome"/>
</dbReference>
<keyword evidence="4" id="KW-1133">Transmembrane helix</keyword>
<dbReference type="Pfam" id="PF13180">
    <property type="entry name" value="PDZ_2"/>
    <property type="match status" value="1"/>
</dbReference>
<keyword evidence="4" id="KW-0812">Transmembrane</keyword>
<feature type="compositionally biased region" description="Polar residues" evidence="3">
    <location>
        <begin position="113"/>
        <end position="124"/>
    </location>
</feature>
<evidence type="ECO:0000256" key="2">
    <source>
        <dbReference type="ARBA" id="ARBA00022801"/>
    </source>
</evidence>
<feature type="compositionally biased region" description="Low complexity" evidence="3">
    <location>
        <begin position="19"/>
        <end position="32"/>
    </location>
</feature>
<proteinExistence type="predicted"/>
<dbReference type="InterPro" id="IPR009003">
    <property type="entry name" value="Peptidase_S1_PA"/>
</dbReference>
<dbReference type="InterPro" id="IPR051201">
    <property type="entry name" value="Chloro_Bact_Ser_Proteases"/>
</dbReference>
<accession>A0AA97H116</accession>
<sequence length="467" mass="49152">MDEQNPRQANPTEQPAAGEPPQYQPEQWYPQEKPAFVPETDSRPVPREDGADGEAHYRNPAEPRVRKKMSRGIKTLVGVLLALLVVFTAMLIGISISDVQGNSAGGHLGTADEPSSGSSKATVSRSKDVIPNQGEKTGSVLTLQKKSGKALSPETVFTKVSPSVVGVLASVPTTGGGSGESQGTGIVASSDGVVLTNSHVIGNTSAATVTVVLSDKKQYDARILGYDKTSDLAVLKISATGLTPAAFGRAEELKVGEQVLAIGNPDGMNYSDSLTGGYVSALNRTIAGYSDNGMTYIQTDAAINPGNSGGPLCNLYGQVVGINSVKIITNGYEGMGFAIPMSQAVGIINQLIHNGYVQGRTRLGVTCRLLSTYEEAVLPVDGGVEILSIDNESSLKNSGVEKGDVLYQIDGKEISALNDITGVLSKHKPGDQVSAKIYSVKKRKTLRVKIKLLEDKGETQRVVSQEP</sequence>
<dbReference type="PANTHER" id="PTHR43343:SF3">
    <property type="entry name" value="PROTEASE DO-LIKE 8, CHLOROPLASTIC"/>
    <property type="match status" value="1"/>
</dbReference>
<dbReference type="Gene3D" id="2.40.10.120">
    <property type="match status" value="1"/>
</dbReference>
<keyword evidence="7" id="KW-1185">Reference proteome</keyword>
<keyword evidence="2" id="KW-0378">Hydrolase</keyword>
<feature type="domain" description="PDZ" evidence="5">
    <location>
        <begin position="364"/>
        <end position="450"/>
    </location>
</feature>
<reference evidence="7" key="2">
    <citation type="submission" date="2024-06" db="EMBL/GenBank/DDBJ databases">
        <title>Caproicibacterium argilliputei sp. nov, a novel caproic acid producing anaerobic bacterium isolated from pit mud.</title>
        <authorList>
            <person name="Zeng C."/>
        </authorList>
    </citation>
    <scope>NUCLEOTIDE SEQUENCE [LARGE SCALE GENOMIC DNA]</scope>
    <source>
        <strain evidence="7">ZCY20-5</strain>
    </source>
</reference>
<evidence type="ECO:0000256" key="1">
    <source>
        <dbReference type="ARBA" id="ARBA00022670"/>
    </source>
</evidence>
<dbReference type="GO" id="GO:0006508">
    <property type="term" value="P:proteolysis"/>
    <property type="evidence" value="ECO:0007669"/>
    <property type="project" value="UniProtKB-KW"/>
</dbReference>
<dbReference type="AlphaFoldDB" id="A0AA97H116"/>
<feature type="region of interest" description="Disordered" evidence="3">
    <location>
        <begin position="107"/>
        <end position="139"/>
    </location>
</feature>
<dbReference type="Pfam" id="PF13365">
    <property type="entry name" value="Trypsin_2"/>
    <property type="match status" value="1"/>
</dbReference>
<dbReference type="PRINTS" id="PR00834">
    <property type="entry name" value="PROTEASES2C"/>
</dbReference>
<feature type="region of interest" description="Disordered" evidence="3">
    <location>
        <begin position="1"/>
        <end position="66"/>
    </location>
</feature>
<organism evidence="6 7">
    <name type="scientific">Caproicibacterium argilliputei</name>
    <dbReference type="NCBI Taxonomy" id="3030016"/>
    <lineage>
        <taxon>Bacteria</taxon>
        <taxon>Bacillati</taxon>
        <taxon>Bacillota</taxon>
        <taxon>Clostridia</taxon>
        <taxon>Eubacteriales</taxon>
        <taxon>Oscillospiraceae</taxon>
        <taxon>Caproicibacterium</taxon>
    </lineage>
</organism>
<dbReference type="SUPFAM" id="SSF50494">
    <property type="entry name" value="Trypsin-like serine proteases"/>
    <property type="match status" value="1"/>
</dbReference>